<dbReference type="CDD" id="cd20071">
    <property type="entry name" value="SET_SMYD"/>
    <property type="match status" value="1"/>
</dbReference>
<dbReference type="PROSITE" id="PS50280">
    <property type="entry name" value="SET"/>
    <property type="match status" value="1"/>
</dbReference>
<evidence type="ECO:0000313" key="1">
    <source>
        <dbReference type="EnsemblMetazoa" id="PPAI002546-PA"/>
    </source>
</evidence>
<dbReference type="GO" id="GO:0008276">
    <property type="term" value="F:protein methyltransferase activity"/>
    <property type="evidence" value="ECO:0007669"/>
    <property type="project" value="UniProtKB-ARBA"/>
</dbReference>
<organism evidence="1 2">
    <name type="scientific">Phlebotomus papatasi</name>
    <name type="common">Sandfly</name>
    <dbReference type="NCBI Taxonomy" id="29031"/>
    <lineage>
        <taxon>Eukaryota</taxon>
        <taxon>Metazoa</taxon>
        <taxon>Ecdysozoa</taxon>
        <taxon>Arthropoda</taxon>
        <taxon>Hexapoda</taxon>
        <taxon>Insecta</taxon>
        <taxon>Pterygota</taxon>
        <taxon>Neoptera</taxon>
        <taxon>Endopterygota</taxon>
        <taxon>Diptera</taxon>
        <taxon>Nematocera</taxon>
        <taxon>Psychodoidea</taxon>
        <taxon>Psychodidae</taxon>
        <taxon>Phlebotomus</taxon>
        <taxon>Phlebotomus</taxon>
    </lineage>
</organism>
<dbReference type="Gene3D" id="1.25.40.10">
    <property type="entry name" value="Tetratricopeptide repeat domain"/>
    <property type="match status" value="1"/>
</dbReference>
<keyword evidence="2" id="KW-1185">Reference proteome</keyword>
<dbReference type="Gene3D" id="2.170.270.10">
    <property type="entry name" value="SET domain"/>
    <property type="match status" value="1"/>
</dbReference>
<sequence>MGSNYGDLRVALIRHLGTLHSDDYPWSLGKSGFGGRGVFATRDIQTDEVIFEDRPIIVGPRAGRDENVTCVVCHDHVDRSEVCPKGCGLPVCITNATCASNESHNPECELLRSWEPLKTKVVSDNILRALTSVRSLLLPPEPLALLNSLQAQTEINRAVAEFGKFPHNQPEVLKQLFNTSAVLNTNAFETKLCIPNVRYCFDANHVMRVQATKQIMCGEEIFTSYIQIFWGTYSRRVHLMATKDFMCNCSRCIDPTEGGTYLSALRCPKDPCQGRLLPLKPLELGSPWACDICSTQLDCKKVSRVQDVLSALIITKLRKGNPRLVLDFLKTCINNIMPGTNQFIVELKLFIIWNVGNDEKYGPGNKLSSFESQAPR</sequence>
<dbReference type="EnsemblMetazoa" id="PPAI002546-RA">
    <property type="protein sequence ID" value="PPAI002546-PA"/>
    <property type="gene ID" value="PPAI002546"/>
</dbReference>
<dbReference type="PANTHER" id="PTHR46455">
    <property type="entry name" value="SET AND MYND DOMAIN CONTAINING, ARTHROPOD-SPECIFIC, MEMBER 4, ISOFORM A"/>
    <property type="match status" value="1"/>
</dbReference>
<name>A0A1B0D4Y8_PHLPP</name>
<dbReference type="InterPro" id="IPR001214">
    <property type="entry name" value="SET_dom"/>
</dbReference>
<dbReference type="Proteomes" id="UP000092462">
    <property type="component" value="Unassembled WGS sequence"/>
</dbReference>
<dbReference type="GO" id="GO:0008170">
    <property type="term" value="F:N-methyltransferase activity"/>
    <property type="evidence" value="ECO:0007669"/>
    <property type="project" value="UniProtKB-ARBA"/>
</dbReference>
<dbReference type="InterPro" id="IPR046341">
    <property type="entry name" value="SET_dom_sf"/>
</dbReference>
<dbReference type="PANTHER" id="PTHR46455:SF3">
    <property type="entry name" value="SET AND MYND DOMAIN CONTAINING, ARTHROPOD-SPECIFIC, MEMBER 9, ISOFORM A-RELATED"/>
    <property type="match status" value="1"/>
</dbReference>
<dbReference type="EMBL" id="AJVK01011663">
    <property type="status" value="NOT_ANNOTATED_CDS"/>
    <property type="molecule type" value="Genomic_DNA"/>
</dbReference>
<reference evidence="1" key="1">
    <citation type="submission" date="2022-08" db="UniProtKB">
        <authorList>
            <consortium name="EnsemblMetazoa"/>
        </authorList>
    </citation>
    <scope>IDENTIFICATION</scope>
    <source>
        <strain evidence="1">Israel</strain>
    </source>
</reference>
<proteinExistence type="predicted"/>
<dbReference type="GO" id="GO:0008757">
    <property type="term" value="F:S-adenosylmethionine-dependent methyltransferase activity"/>
    <property type="evidence" value="ECO:0007669"/>
    <property type="project" value="UniProtKB-ARBA"/>
</dbReference>
<dbReference type="EMBL" id="AJVK01011664">
    <property type="status" value="NOT_ANNOTATED_CDS"/>
    <property type="molecule type" value="Genomic_DNA"/>
</dbReference>
<dbReference type="Pfam" id="PF00856">
    <property type="entry name" value="SET"/>
    <property type="match status" value="1"/>
</dbReference>
<dbReference type="InterPro" id="IPR011990">
    <property type="entry name" value="TPR-like_helical_dom_sf"/>
</dbReference>
<accession>A0A1B0D4Y8</accession>
<dbReference type="InterPro" id="IPR053010">
    <property type="entry name" value="SET_SmydA-8"/>
</dbReference>
<dbReference type="VEuPathDB" id="VectorBase:PPAPM1_005621"/>
<protein>
    <submittedName>
        <fullName evidence="1">Uncharacterized protein</fullName>
    </submittedName>
</protein>
<dbReference type="SUPFAM" id="SSF82199">
    <property type="entry name" value="SET domain"/>
    <property type="match status" value="1"/>
</dbReference>
<dbReference type="AlphaFoldDB" id="A0A1B0D4Y8"/>
<evidence type="ECO:0000313" key="2">
    <source>
        <dbReference type="Proteomes" id="UP000092462"/>
    </source>
</evidence>
<dbReference type="VEuPathDB" id="VectorBase:PPAI002546"/>